<feature type="signal peptide" evidence="2">
    <location>
        <begin position="1"/>
        <end position="20"/>
    </location>
</feature>
<feature type="domain" description="Secretion system C-terminal sorting" evidence="3">
    <location>
        <begin position="553"/>
        <end position="617"/>
    </location>
</feature>
<keyword evidence="5" id="KW-1185">Reference proteome</keyword>
<evidence type="ECO:0000259" key="3">
    <source>
        <dbReference type="Pfam" id="PF18962"/>
    </source>
</evidence>
<accession>A0ABS1G0G3</accession>
<gene>
    <name evidence="4" type="ORF">JHL15_20170</name>
</gene>
<feature type="chain" id="PRO_5045283466" evidence="2">
    <location>
        <begin position="21"/>
        <end position="619"/>
    </location>
</feature>
<dbReference type="InterPro" id="IPR011889">
    <property type="entry name" value="Liste_lipo_26"/>
</dbReference>
<evidence type="ECO:0000256" key="2">
    <source>
        <dbReference type="SAM" id="SignalP"/>
    </source>
</evidence>
<comment type="caution">
    <text evidence="4">The sequence shown here is derived from an EMBL/GenBank/DDBJ whole genome shotgun (WGS) entry which is preliminary data.</text>
</comment>
<proteinExistence type="predicted"/>
<sequence length="619" mass="69289">MKTKFTFFCIFFIFCSAIRAQNEFITIWKPSNTGFLPTQSTSTQIYFPGTGTNYTIYWEEVGYPNHNATLTNVTTVFSIPLLIDFGTPSNPVASNATYTLKVSQGNGNFNRICFYGPVGTRGDSHKIMNVIQWGNTQWSSMERAFNYCTDMDVTATDIPILNNVTSMLGMFAGCYELIGNSTFSNWDISGVTDLSQSFYFAKKFNQPISSWNTSNVTDLSSMFVHALLFNQPIGVWDTTKVTNMSNTFQATDLFNQPLANWDTSKVTNMNGMFLDALAFNQPIGNWNTSKVENMGNMFSGTLMFNQPISNWDTSKVTDMQIMFNQTGKFNQPIGNWNTSKVTNMLGMFQESQAFNQPIGNWDTSKVINMAQMFSKASKFNQPIGDWNTSLVTNMSAMFYENQAFNQPIGNWNTSNVTNMFYMFNHNSTFNQPIGNWNTSAVTDMRYMFNNATAFNQNLGNWKLSSSPQANFMLDFSGMSCINYDSTLAGWANNPTISSNLTLGSAGLVYSSPSAVSARNTLINNKAWSIVDDSYNAACNILATAEINKTNLTIYPNPVKNTLFFSEELVKVEIYSIDGKLLKRSPKGKNIDMSELPKGVYILKASDHLGNILSEKIIKD</sequence>
<organism evidence="4 5">
    <name type="scientific">Chryseobacterium paridis</name>
    <dbReference type="NCBI Taxonomy" id="2800328"/>
    <lineage>
        <taxon>Bacteria</taxon>
        <taxon>Pseudomonadati</taxon>
        <taxon>Bacteroidota</taxon>
        <taxon>Flavobacteriia</taxon>
        <taxon>Flavobacteriales</taxon>
        <taxon>Weeksellaceae</taxon>
        <taxon>Chryseobacterium group</taxon>
        <taxon>Chryseobacterium</taxon>
    </lineage>
</organism>
<dbReference type="NCBIfam" id="TIGR04183">
    <property type="entry name" value="Por_Secre_tail"/>
    <property type="match status" value="1"/>
</dbReference>
<keyword evidence="1 2" id="KW-0732">Signal</keyword>
<dbReference type="NCBIfam" id="TIGR02167">
    <property type="entry name" value="Liste_lipo_26"/>
    <property type="match status" value="8"/>
</dbReference>
<evidence type="ECO:0000256" key="1">
    <source>
        <dbReference type="ARBA" id="ARBA00022729"/>
    </source>
</evidence>
<dbReference type="RefSeq" id="WP_200248764.1">
    <property type="nucleotide sequence ID" value="NZ_JAENHK010000010.1"/>
</dbReference>
<dbReference type="EMBL" id="JAENHK010000010">
    <property type="protein sequence ID" value="MBK1898093.1"/>
    <property type="molecule type" value="Genomic_DNA"/>
</dbReference>
<evidence type="ECO:0000313" key="5">
    <source>
        <dbReference type="Proteomes" id="UP000628669"/>
    </source>
</evidence>
<dbReference type="InterPro" id="IPR026444">
    <property type="entry name" value="Secre_tail"/>
</dbReference>
<name>A0ABS1G0G3_9FLAO</name>
<dbReference type="Pfam" id="PF18962">
    <property type="entry name" value="Por_Secre_tail"/>
    <property type="match status" value="1"/>
</dbReference>
<dbReference type="Proteomes" id="UP000628669">
    <property type="component" value="Unassembled WGS sequence"/>
</dbReference>
<reference evidence="5" key="1">
    <citation type="submission" date="2021-01" db="EMBL/GenBank/DDBJ databases">
        <title>Genome public.</title>
        <authorList>
            <person name="Liu C."/>
            <person name="Sun Q."/>
        </authorList>
    </citation>
    <scope>NUCLEOTIDE SEQUENCE [LARGE SCALE GENOMIC DNA]</scope>
    <source>
        <strain evidence="5">YIM B02567</strain>
    </source>
</reference>
<evidence type="ECO:0000313" key="4">
    <source>
        <dbReference type="EMBL" id="MBK1898093.1"/>
    </source>
</evidence>
<dbReference type="Pfam" id="PF03382">
    <property type="entry name" value="DUF285"/>
    <property type="match status" value="2"/>
</dbReference>
<dbReference type="InterPro" id="IPR005046">
    <property type="entry name" value="DUF285"/>
</dbReference>
<protein>
    <submittedName>
        <fullName evidence="4">BspA family leucine-rich repeat surface protein</fullName>
    </submittedName>
</protein>